<organism evidence="2 3">
    <name type="scientific">Amblyomma americanum</name>
    <name type="common">Lone star tick</name>
    <dbReference type="NCBI Taxonomy" id="6943"/>
    <lineage>
        <taxon>Eukaryota</taxon>
        <taxon>Metazoa</taxon>
        <taxon>Ecdysozoa</taxon>
        <taxon>Arthropoda</taxon>
        <taxon>Chelicerata</taxon>
        <taxon>Arachnida</taxon>
        <taxon>Acari</taxon>
        <taxon>Parasitiformes</taxon>
        <taxon>Ixodida</taxon>
        <taxon>Ixodoidea</taxon>
        <taxon>Ixodidae</taxon>
        <taxon>Amblyomminae</taxon>
        <taxon>Amblyomma</taxon>
    </lineage>
</organism>
<reference evidence="2 3" key="1">
    <citation type="journal article" date="2023" name="Arcadia Sci">
        <title>De novo assembly of a long-read Amblyomma americanum tick genome.</title>
        <authorList>
            <person name="Chou S."/>
            <person name="Poskanzer K.E."/>
            <person name="Rollins M."/>
            <person name="Thuy-Boun P.S."/>
        </authorList>
    </citation>
    <scope>NUCLEOTIDE SEQUENCE [LARGE SCALE GENOMIC DNA]</scope>
    <source>
        <strain evidence="2">F_SG_1</strain>
        <tissue evidence="2">Salivary glands</tissue>
    </source>
</reference>
<gene>
    <name evidence="2" type="ORF">V5799_011339</name>
</gene>
<proteinExistence type="predicted"/>
<keyword evidence="3" id="KW-1185">Reference proteome</keyword>
<name>A0AAQ4EH71_AMBAM</name>
<protein>
    <submittedName>
        <fullName evidence="2">Uncharacterized protein</fullName>
    </submittedName>
</protein>
<comment type="caution">
    <text evidence="2">The sequence shown here is derived from an EMBL/GenBank/DDBJ whole genome shotgun (WGS) entry which is preliminary data.</text>
</comment>
<sequence>MKEVKKKKRNIKWDAAASANFGKVRLAPTQAFYDAAQQADAAPATGLQRRHRAEPSPTDGAAAPRRGKDVLALLLQRRFLLPPPEMSVQYSWHRRWFRIARMPATAREASGCKKNGTLGIPALLRSLSLPF</sequence>
<evidence type="ECO:0000256" key="1">
    <source>
        <dbReference type="SAM" id="MobiDB-lite"/>
    </source>
</evidence>
<accession>A0AAQ4EH71</accession>
<feature type="region of interest" description="Disordered" evidence="1">
    <location>
        <begin position="38"/>
        <end position="65"/>
    </location>
</feature>
<evidence type="ECO:0000313" key="2">
    <source>
        <dbReference type="EMBL" id="KAK8774129.1"/>
    </source>
</evidence>
<evidence type="ECO:0000313" key="3">
    <source>
        <dbReference type="Proteomes" id="UP001321473"/>
    </source>
</evidence>
<dbReference type="AlphaFoldDB" id="A0AAQ4EH71"/>
<dbReference type="EMBL" id="JARKHS020015767">
    <property type="protein sequence ID" value="KAK8774129.1"/>
    <property type="molecule type" value="Genomic_DNA"/>
</dbReference>
<dbReference type="Proteomes" id="UP001321473">
    <property type="component" value="Unassembled WGS sequence"/>
</dbReference>